<dbReference type="EMBL" id="AMGY01000004">
    <property type="protein sequence ID" value="EXJ83953.1"/>
    <property type="molecule type" value="Genomic_DNA"/>
</dbReference>
<protein>
    <recommendedName>
        <fullName evidence="4">BZIP domain-containing protein</fullName>
    </recommendedName>
</protein>
<dbReference type="PANTHER" id="PTHR37012">
    <property type="entry name" value="B-ZIP TRANSCRIPTION FACTOR (EUROFUNG)-RELATED"/>
    <property type="match status" value="1"/>
</dbReference>
<dbReference type="GeneID" id="19168738"/>
<feature type="region of interest" description="Disordered" evidence="1">
    <location>
        <begin position="1"/>
        <end position="41"/>
    </location>
</feature>
<name>W9XUQ9_9EURO</name>
<dbReference type="Pfam" id="PF11905">
    <property type="entry name" value="DUF3425"/>
    <property type="match status" value="1"/>
</dbReference>
<evidence type="ECO:0008006" key="4">
    <source>
        <dbReference type="Google" id="ProtNLM"/>
    </source>
</evidence>
<proteinExistence type="predicted"/>
<evidence type="ECO:0000313" key="2">
    <source>
        <dbReference type="EMBL" id="EXJ83953.1"/>
    </source>
</evidence>
<dbReference type="AlphaFoldDB" id="W9XUQ9"/>
<comment type="caution">
    <text evidence="2">The sequence shown here is derived from an EMBL/GenBank/DDBJ whole genome shotgun (WGS) entry which is preliminary data.</text>
</comment>
<evidence type="ECO:0000313" key="3">
    <source>
        <dbReference type="Proteomes" id="UP000019478"/>
    </source>
</evidence>
<accession>W9XUQ9</accession>
<feature type="compositionally biased region" description="Polar residues" evidence="1">
    <location>
        <begin position="1"/>
        <end position="10"/>
    </location>
</feature>
<reference evidence="2 3" key="1">
    <citation type="submission" date="2013-03" db="EMBL/GenBank/DDBJ databases">
        <title>The Genome Sequence of Capronia epimyces CBS 606.96.</title>
        <authorList>
            <consortium name="The Broad Institute Genomics Platform"/>
            <person name="Cuomo C."/>
            <person name="de Hoog S."/>
            <person name="Gorbushina A."/>
            <person name="Walker B."/>
            <person name="Young S.K."/>
            <person name="Zeng Q."/>
            <person name="Gargeya S."/>
            <person name="Fitzgerald M."/>
            <person name="Haas B."/>
            <person name="Abouelleil A."/>
            <person name="Allen A.W."/>
            <person name="Alvarado L."/>
            <person name="Arachchi H.M."/>
            <person name="Berlin A.M."/>
            <person name="Chapman S.B."/>
            <person name="Gainer-Dewar J."/>
            <person name="Goldberg J."/>
            <person name="Griggs A."/>
            <person name="Gujja S."/>
            <person name="Hansen M."/>
            <person name="Howarth C."/>
            <person name="Imamovic A."/>
            <person name="Ireland A."/>
            <person name="Larimer J."/>
            <person name="McCowan C."/>
            <person name="Murphy C."/>
            <person name="Pearson M."/>
            <person name="Poon T.W."/>
            <person name="Priest M."/>
            <person name="Roberts A."/>
            <person name="Saif S."/>
            <person name="Shea T."/>
            <person name="Sisk P."/>
            <person name="Sykes S."/>
            <person name="Wortman J."/>
            <person name="Nusbaum C."/>
            <person name="Birren B."/>
        </authorList>
    </citation>
    <scope>NUCLEOTIDE SEQUENCE [LARGE SCALE GENOMIC DNA]</scope>
    <source>
        <strain evidence="2 3">CBS 606.96</strain>
    </source>
</reference>
<feature type="compositionally biased region" description="Basic and acidic residues" evidence="1">
    <location>
        <begin position="29"/>
        <end position="41"/>
    </location>
</feature>
<gene>
    <name evidence="2" type="ORF">A1O3_04620</name>
</gene>
<dbReference type="OrthoDB" id="4369090at2759"/>
<dbReference type="eggNOG" id="ENOG502RZFH">
    <property type="taxonomic scope" value="Eukaryota"/>
</dbReference>
<evidence type="ECO:0000256" key="1">
    <source>
        <dbReference type="SAM" id="MobiDB-lite"/>
    </source>
</evidence>
<dbReference type="HOGENOM" id="CLU_020925_0_0_1"/>
<dbReference type="PANTHER" id="PTHR37012:SF2">
    <property type="entry name" value="BZIP DOMAIN-CONTAINING PROTEIN-RELATED"/>
    <property type="match status" value="1"/>
</dbReference>
<keyword evidence="3" id="KW-1185">Reference proteome</keyword>
<dbReference type="Proteomes" id="UP000019478">
    <property type="component" value="Unassembled WGS sequence"/>
</dbReference>
<dbReference type="InterPro" id="IPR021833">
    <property type="entry name" value="DUF3425"/>
</dbReference>
<dbReference type="RefSeq" id="XP_007732938.1">
    <property type="nucleotide sequence ID" value="XM_007734748.1"/>
</dbReference>
<sequence length="405" mass="45792">MGAPKTSRSNVDTESKRAASLARKRARDRRAQQAMRDRAKGEVETLRKQFTELMHHLTEREGSFSRDLLRCMDENDELRRQLAELRQKKARSDLLPDPAGMIRWKRTNSFCVDFSVLAALASPDLVSSPFSPPLETATALAPSPWDSHSQSPTLPLGQGREADRLQLPLHVPPTCPSDRIMQPFIHETQLLVREIPTGATSASASASTASWKSTSPASLAVIQTAITRVAGDVLLTYPQIDTLPKKLACLYVISTVLNWLIYGTHESFERMPRWLRPTKTQLEVPHPAWIDRIQWPYVRNYLINNYRQVTFDDYSDAFSLAFSVNWPYPDNTLVLEDTGPGLASKRYFLNPVFEAHIRDLNNWIVGPRYWQVYADLRGAYDSSRRDFGNRATSPSSSGPFSFSVP</sequence>
<organism evidence="2 3">
    <name type="scientific">Capronia epimyces CBS 606.96</name>
    <dbReference type="NCBI Taxonomy" id="1182542"/>
    <lineage>
        <taxon>Eukaryota</taxon>
        <taxon>Fungi</taxon>
        <taxon>Dikarya</taxon>
        <taxon>Ascomycota</taxon>
        <taxon>Pezizomycotina</taxon>
        <taxon>Eurotiomycetes</taxon>
        <taxon>Chaetothyriomycetidae</taxon>
        <taxon>Chaetothyriales</taxon>
        <taxon>Herpotrichiellaceae</taxon>
        <taxon>Capronia</taxon>
    </lineage>
</organism>